<dbReference type="Proteomes" id="UP000249497">
    <property type="component" value="Unassembled WGS sequence"/>
</dbReference>
<organism evidence="2 3">
    <name type="scientific">Aspergillus japonicus CBS 114.51</name>
    <dbReference type="NCBI Taxonomy" id="1448312"/>
    <lineage>
        <taxon>Eukaryota</taxon>
        <taxon>Fungi</taxon>
        <taxon>Dikarya</taxon>
        <taxon>Ascomycota</taxon>
        <taxon>Pezizomycotina</taxon>
        <taxon>Eurotiomycetes</taxon>
        <taxon>Eurotiomycetidae</taxon>
        <taxon>Eurotiales</taxon>
        <taxon>Aspergillaceae</taxon>
        <taxon>Aspergillus</taxon>
        <taxon>Aspergillus subgen. Circumdati</taxon>
    </lineage>
</organism>
<name>A0A8T8XA53_ASPJA</name>
<accession>A0A8T8XA53</accession>
<sequence>MAQRLPGDRAASRIKVGLWNLAIDARKALFSLPSPPSLPQTPLRHGDLLSSPETGSKANTTKDTGEPTERRIEVEARNNFFGIVVVVVVVVIKKRKFEGVVVVIVVVVVSADGAEGVLANGHDPVDPGIDQARINGGINGGSAAADRVLG</sequence>
<dbReference type="GeneID" id="37175043"/>
<evidence type="ECO:0000313" key="2">
    <source>
        <dbReference type="EMBL" id="RAH84951.1"/>
    </source>
</evidence>
<reference evidence="2 3" key="1">
    <citation type="submission" date="2018-02" db="EMBL/GenBank/DDBJ databases">
        <title>The genomes of Aspergillus section Nigri reveals drivers in fungal speciation.</title>
        <authorList>
            <consortium name="DOE Joint Genome Institute"/>
            <person name="Vesth T.C."/>
            <person name="Nybo J."/>
            <person name="Theobald S."/>
            <person name="Brandl J."/>
            <person name="Frisvad J.C."/>
            <person name="Nielsen K.F."/>
            <person name="Lyhne E.K."/>
            <person name="Kogle M.E."/>
            <person name="Kuo A."/>
            <person name="Riley R."/>
            <person name="Clum A."/>
            <person name="Nolan M."/>
            <person name="Lipzen A."/>
            <person name="Salamov A."/>
            <person name="Henrissat B."/>
            <person name="Wiebenga A."/>
            <person name="De vries R.P."/>
            <person name="Grigoriev I.V."/>
            <person name="Mortensen U.H."/>
            <person name="Andersen M.R."/>
            <person name="Baker S.E."/>
        </authorList>
    </citation>
    <scope>NUCLEOTIDE SEQUENCE [LARGE SCALE GENOMIC DNA]</scope>
    <source>
        <strain evidence="2 3">CBS 114.51</strain>
    </source>
</reference>
<feature type="compositionally biased region" description="Polar residues" evidence="1">
    <location>
        <begin position="51"/>
        <end position="62"/>
    </location>
</feature>
<dbReference type="RefSeq" id="XP_025530845.1">
    <property type="nucleotide sequence ID" value="XM_025671351.1"/>
</dbReference>
<evidence type="ECO:0000313" key="3">
    <source>
        <dbReference type="Proteomes" id="UP000249497"/>
    </source>
</evidence>
<evidence type="ECO:0000256" key="1">
    <source>
        <dbReference type="SAM" id="MobiDB-lite"/>
    </source>
</evidence>
<protein>
    <submittedName>
        <fullName evidence="2">Uncharacterized protein</fullName>
    </submittedName>
</protein>
<gene>
    <name evidence="2" type="ORF">BO86DRAFT_386511</name>
</gene>
<keyword evidence="3" id="KW-1185">Reference proteome</keyword>
<proteinExistence type="predicted"/>
<feature type="region of interest" description="Disordered" evidence="1">
    <location>
        <begin position="35"/>
        <end position="68"/>
    </location>
</feature>
<dbReference type="AlphaFoldDB" id="A0A8T8XA53"/>
<dbReference type="EMBL" id="KZ824776">
    <property type="protein sequence ID" value="RAH84951.1"/>
    <property type="molecule type" value="Genomic_DNA"/>
</dbReference>